<sequence>MATTISTEELVSGEDGAHEEDCKLVTISSSPALSMRFCDIWLMNVWNPLRLEFTSSVDVAKQRAEV</sequence>
<reference evidence="2" key="1">
    <citation type="journal article" date="2014" name="Proc. Natl. Acad. Sci. U.S.A.">
        <title>Extensive sampling of basidiomycete genomes demonstrates inadequacy of the white-rot/brown-rot paradigm for wood decay fungi.</title>
        <authorList>
            <person name="Riley R."/>
            <person name="Salamov A.A."/>
            <person name="Brown D.W."/>
            <person name="Nagy L.G."/>
            <person name="Floudas D."/>
            <person name="Held B.W."/>
            <person name="Levasseur A."/>
            <person name="Lombard V."/>
            <person name="Morin E."/>
            <person name="Otillar R."/>
            <person name="Lindquist E.A."/>
            <person name="Sun H."/>
            <person name="LaButti K.M."/>
            <person name="Schmutz J."/>
            <person name="Jabbour D."/>
            <person name="Luo H."/>
            <person name="Baker S.E."/>
            <person name="Pisabarro A.G."/>
            <person name="Walton J.D."/>
            <person name="Blanchette R.A."/>
            <person name="Henrissat B."/>
            <person name="Martin F."/>
            <person name="Cullen D."/>
            <person name="Hibbett D.S."/>
            <person name="Grigoriev I.V."/>
        </authorList>
    </citation>
    <scope>NUCLEOTIDE SEQUENCE [LARGE SCALE GENOMIC DNA]</scope>
    <source>
        <strain evidence="2">CBS 339.88</strain>
    </source>
</reference>
<accession>A0A067TTB1</accession>
<name>A0A067TTB1_GALM3</name>
<protein>
    <submittedName>
        <fullName evidence="1">Uncharacterized protein</fullName>
    </submittedName>
</protein>
<organism evidence="1 2">
    <name type="scientific">Galerina marginata (strain CBS 339.88)</name>
    <dbReference type="NCBI Taxonomy" id="685588"/>
    <lineage>
        <taxon>Eukaryota</taxon>
        <taxon>Fungi</taxon>
        <taxon>Dikarya</taxon>
        <taxon>Basidiomycota</taxon>
        <taxon>Agaricomycotina</taxon>
        <taxon>Agaricomycetes</taxon>
        <taxon>Agaricomycetidae</taxon>
        <taxon>Agaricales</taxon>
        <taxon>Agaricineae</taxon>
        <taxon>Strophariaceae</taxon>
        <taxon>Galerina</taxon>
    </lineage>
</organism>
<keyword evidence="2" id="KW-1185">Reference proteome</keyword>
<evidence type="ECO:0000313" key="1">
    <source>
        <dbReference type="EMBL" id="KDR82223.1"/>
    </source>
</evidence>
<proteinExistence type="predicted"/>
<gene>
    <name evidence="1" type="ORF">GALMADRAFT_240744</name>
</gene>
<evidence type="ECO:0000313" key="2">
    <source>
        <dbReference type="Proteomes" id="UP000027222"/>
    </source>
</evidence>
<dbReference type="Proteomes" id="UP000027222">
    <property type="component" value="Unassembled WGS sequence"/>
</dbReference>
<dbReference type="EMBL" id="KL142370">
    <property type="protein sequence ID" value="KDR82223.1"/>
    <property type="molecule type" value="Genomic_DNA"/>
</dbReference>
<dbReference type="AlphaFoldDB" id="A0A067TTB1"/>
<dbReference type="HOGENOM" id="CLU_2831374_0_0_1"/>